<accession>A0A9P5TEQ7</accession>
<dbReference type="AlphaFoldDB" id="A0A9P5TEQ7"/>
<comment type="caution">
    <text evidence="2">The sequence shown here is derived from an EMBL/GenBank/DDBJ whole genome shotgun (WGS) entry which is preliminary data.</text>
</comment>
<proteinExistence type="predicted"/>
<dbReference type="OrthoDB" id="2998394at2759"/>
<dbReference type="EMBL" id="JADNYJ010000322">
    <property type="protein sequence ID" value="KAF8871104.1"/>
    <property type="molecule type" value="Genomic_DNA"/>
</dbReference>
<reference evidence="2" key="1">
    <citation type="submission" date="2020-11" db="EMBL/GenBank/DDBJ databases">
        <authorList>
            <consortium name="DOE Joint Genome Institute"/>
            <person name="Ahrendt S."/>
            <person name="Riley R."/>
            <person name="Andreopoulos W."/>
            <person name="LaButti K."/>
            <person name="Pangilinan J."/>
            <person name="Ruiz-duenas F.J."/>
            <person name="Barrasa J.M."/>
            <person name="Sanchez-Garcia M."/>
            <person name="Camarero S."/>
            <person name="Miyauchi S."/>
            <person name="Serrano A."/>
            <person name="Linde D."/>
            <person name="Babiker R."/>
            <person name="Drula E."/>
            <person name="Ayuso-Fernandez I."/>
            <person name="Pacheco R."/>
            <person name="Padilla G."/>
            <person name="Ferreira P."/>
            <person name="Barriuso J."/>
            <person name="Kellner H."/>
            <person name="Castanera R."/>
            <person name="Alfaro M."/>
            <person name="Ramirez L."/>
            <person name="Pisabarro A.G."/>
            <person name="Kuo A."/>
            <person name="Tritt A."/>
            <person name="Lipzen A."/>
            <person name="He G."/>
            <person name="Yan M."/>
            <person name="Ng V."/>
            <person name="Cullen D."/>
            <person name="Martin F."/>
            <person name="Rosso M.-N."/>
            <person name="Henrissat B."/>
            <person name="Hibbett D."/>
            <person name="Martinez A.T."/>
            <person name="Grigoriev I.V."/>
        </authorList>
    </citation>
    <scope>NUCLEOTIDE SEQUENCE</scope>
    <source>
        <strain evidence="2">AH 44721</strain>
    </source>
</reference>
<name>A0A9P5TEQ7_GYMJU</name>
<dbReference type="Pfam" id="PF20414">
    <property type="entry name" value="DUF6698"/>
    <property type="match status" value="1"/>
</dbReference>
<feature type="compositionally biased region" description="Low complexity" evidence="1">
    <location>
        <begin position="417"/>
        <end position="427"/>
    </location>
</feature>
<evidence type="ECO:0000313" key="2">
    <source>
        <dbReference type="EMBL" id="KAF8871104.1"/>
    </source>
</evidence>
<feature type="region of interest" description="Disordered" evidence="1">
    <location>
        <begin position="417"/>
        <end position="463"/>
    </location>
</feature>
<dbReference type="Proteomes" id="UP000724874">
    <property type="component" value="Unassembled WGS sequence"/>
</dbReference>
<gene>
    <name evidence="2" type="ORF">CPB84DRAFT_1754174</name>
</gene>
<dbReference type="InterPro" id="IPR046521">
    <property type="entry name" value="DUF6698"/>
</dbReference>
<organism evidence="2 3">
    <name type="scientific">Gymnopilus junonius</name>
    <name type="common">Spectacular rustgill mushroom</name>
    <name type="synonym">Gymnopilus spectabilis subsp. junonius</name>
    <dbReference type="NCBI Taxonomy" id="109634"/>
    <lineage>
        <taxon>Eukaryota</taxon>
        <taxon>Fungi</taxon>
        <taxon>Dikarya</taxon>
        <taxon>Basidiomycota</taxon>
        <taxon>Agaricomycotina</taxon>
        <taxon>Agaricomycetes</taxon>
        <taxon>Agaricomycetidae</taxon>
        <taxon>Agaricales</taxon>
        <taxon>Agaricineae</taxon>
        <taxon>Hymenogastraceae</taxon>
        <taxon>Gymnopilus</taxon>
    </lineage>
</organism>
<keyword evidence="3" id="KW-1185">Reference proteome</keyword>
<protein>
    <submittedName>
        <fullName evidence="2">Uncharacterized protein</fullName>
    </submittedName>
</protein>
<sequence length="463" mass="53009">MSILSPIPPCRKTLHVRDTLHLQQLQLQTQNRLLGVTLRLRAVKKRHLQSPRLPISTNVGGDQIGRNLAEKTNKADDPFDPFWQFAAWYLHSQHAFLDYGNVFAYGMKYEAKKYGKLTREKFVRKYHAELKCYFAMKDNIETFDKVVPKLIKSGTLLDLTKHMNDGAGQARGNDIKGLLDVGLAYLALDLPNKTLDPKIDLLKKKEATHGHHHLTLSRLLTPVRVLADYDKNPKEYRAKLLRSAIKFNDEDFPSLLYPQPDGHDPDDLDTDLLRNHTAVRFFKHIFTSLETAVRDLGLKLKRRKGQAKINHMTEVTPGSIAYAYLMFWYNISALDDWRTEDDLMDCSELYLMILGYFEEVQDDDEGTIQWQKDTLDWWNYAVFGIIPENLDDKPEDHPTAMTLQLLHEQQARKAAAADAAKVAHNDAINPEGRRSSHSPGDDPAMLFNNELGDQPNMNNPGPR</sequence>
<evidence type="ECO:0000313" key="3">
    <source>
        <dbReference type="Proteomes" id="UP000724874"/>
    </source>
</evidence>
<evidence type="ECO:0000256" key="1">
    <source>
        <dbReference type="SAM" id="MobiDB-lite"/>
    </source>
</evidence>